<protein>
    <recommendedName>
        <fullName evidence="3">Peptidase A2 domain-containing protein</fullName>
    </recommendedName>
</protein>
<proteinExistence type="predicted"/>
<dbReference type="InterPro" id="IPR021109">
    <property type="entry name" value="Peptidase_aspartic_dom_sf"/>
</dbReference>
<name>A0A848HDR0_9BURK</name>
<dbReference type="GO" id="GO:0006508">
    <property type="term" value="P:proteolysis"/>
    <property type="evidence" value="ECO:0007669"/>
    <property type="project" value="InterPro"/>
</dbReference>
<keyword evidence="2" id="KW-1185">Reference proteome</keyword>
<dbReference type="InterPro" id="IPR001969">
    <property type="entry name" value="Aspartic_peptidase_AS"/>
</dbReference>
<dbReference type="Gene3D" id="2.40.70.10">
    <property type="entry name" value="Acid Proteases"/>
    <property type="match status" value="2"/>
</dbReference>
<evidence type="ECO:0000313" key="2">
    <source>
        <dbReference type="Proteomes" id="UP000583752"/>
    </source>
</evidence>
<dbReference type="Proteomes" id="UP000583752">
    <property type="component" value="Unassembled WGS sequence"/>
</dbReference>
<dbReference type="GO" id="GO:0004190">
    <property type="term" value="F:aspartic-type endopeptidase activity"/>
    <property type="evidence" value="ECO:0007669"/>
    <property type="project" value="InterPro"/>
</dbReference>
<dbReference type="PROSITE" id="PS00141">
    <property type="entry name" value="ASP_PROTEASE"/>
    <property type="match status" value="1"/>
</dbReference>
<evidence type="ECO:0000313" key="1">
    <source>
        <dbReference type="EMBL" id="NML59615.1"/>
    </source>
</evidence>
<dbReference type="SUPFAM" id="SSF50630">
    <property type="entry name" value="Acid proteases"/>
    <property type="match status" value="1"/>
</dbReference>
<reference evidence="1 2" key="1">
    <citation type="submission" date="2020-04" db="EMBL/GenBank/DDBJ databases">
        <title>Massilia sp. RP-1-19 isolated from soil.</title>
        <authorList>
            <person name="Dahal R.H."/>
        </authorList>
    </citation>
    <scope>NUCLEOTIDE SEQUENCE [LARGE SCALE GENOMIC DNA]</scope>
    <source>
        <strain evidence="1 2">RP-1-19</strain>
    </source>
</reference>
<accession>A0A848HDR0</accession>
<gene>
    <name evidence="1" type="ORF">HHL21_00610</name>
</gene>
<organism evidence="1 2">
    <name type="scientific">Massilia polaris</name>
    <dbReference type="NCBI Taxonomy" id="2728846"/>
    <lineage>
        <taxon>Bacteria</taxon>
        <taxon>Pseudomonadati</taxon>
        <taxon>Pseudomonadota</taxon>
        <taxon>Betaproteobacteria</taxon>
        <taxon>Burkholderiales</taxon>
        <taxon>Oxalobacteraceae</taxon>
        <taxon>Telluria group</taxon>
        <taxon>Massilia</taxon>
    </lineage>
</organism>
<dbReference type="AlphaFoldDB" id="A0A848HDR0"/>
<dbReference type="EMBL" id="JABBGG010000001">
    <property type="protein sequence ID" value="NML59615.1"/>
    <property type="molecule type" value="Genomic_DNA"/>
</dbReference>
<dbReference type="Pfam" id="PF13650">
    <property type="entry name" value="Asp_protease_2"/>
    <property type="match status" value="1"/>
</dbReference>
<sequence>MQIPFDVVDGRIYVQARVNNRGPFRFAIDTGASGLARADTRLVAALDLRTQGTTSTSDGVQAATVDTVHLDSIELGRLSKNGLDVITRNYSGRMSADAAFHGIIARDFFADGLLILDYPKKTLSFSRTIPLPSTGENILKYERAFRIPVSVGSIQAEANLDTGANVTFVMPQALYEKVASAPFEQAGPGTLTNTKIETKRAIIGGPFKIGAVNISDVEVRVSERFPELLVGAHILQKFAVLIDQRSKSIALCN</sequence>
<comment type="caution">
    <text evidence="1">The sequence shown here is derived from an EMBL/GenBank/DDBJ whole genome shotgun (WGS) entry which is preliminary data.</text>
</comment>
<evidence type="ECO:0008006" key="3">
    <source>
        <dbReference type="Google" id="ProtNLM"/>
    </source>
</evidence>